<feature type="transmembrane region" description="Helical" evidence="8">
    <location>
        <begin position="21"/>
        <end position="49"/>
    </location>
</feature>
<feature type="transmembrane region" description="Helical" evidence="8">
    <location>
        <begin position="94"/>
        <end position="114"/>
    </location>
</feature>
<comment type="similarity">
    <text evidence="2">Belongs to the ZIP transporter (TC 2.A.5) family.</text>
</comment>
<evidence type="ECO:0000256" key="5">
    <source>
        <dbReference type="ARBA" id="ARBA00022833"/>
    </source>
</evidence>
<dbReference type="InterPro" id="IPR003689">
    <property type="entry name" value="ZIP"/>
</dbReference>
<evidence type="ECO:0000256" key="2">
    <source>
        <dbReference type="ARBA" id="ARBA00006939"/>
    </source>
</evidence>
<evidence type="ECO:0000256" key="6">
    <source>
        <dbReference type="ARBA" id="ARBA00022989"/>
    </source>
</evidence>
<reference evidence="9" key="1">
    <citation type="submission" date="2015-12" db="EMBL/GenBank/DDBJ databases">
        <authorList>
            <person name="Tikhonova T.V."/>
            <person name="Pavlov A.R."/>
            <person name="Beletsky A.V."/>
            <person name="Mardanov A.V."/>
            <person name="Sorokin D.Y."/>
            <person name="Ravin N.V."/>
            <person name="Popov V.O."/>
        </authorList>
    </citation>
    <scope>NUCLEOTIDE SEQUENCE</scope>
    <source>
        <strain evidence="9">DSM 14787</strain>
    </source>
</reference>
<keyword evidence="3" id="KW-1003">Cell membrane</keyword>
<accession>L0DYE7</accession>
<keyword evidence="10" id="KW-1185">Reference proteome</keyword>
<feature type="transmembrane region" description="Helical" evidence="8">
    <location>
        <begin position="201"/>
        <end position="224"/>
    </location>
</feature>
<dbReference type="AlphaFoldDB" id="L0DYE7"/>
<evidence type="ECO:0000313" key="10">
    <source>
        <dbReference type="Proteomes" id="UP000010809"/>
    </source>
</evidence>
<dbReference type="KEGG" id="tni:TVNIR_2337"/>
<proteinExistence type="inferred from homology"/>
<feature type="transmembrane region" description="Helical" evidence="8">
    <location>
        <begin position="61"/>
        <end position="82"/>
    </location>
</feature>
<feature type="transmembrane region" description="Helical" evidence="8">
    <location>
        <begin position="294"/>
        <end position="312"/>
    </location>
</feature>
<dbReference type="Pfam" id="PF02535">
    <property type="entry name" value="Zip"/>
    <property type="match status" value="1"/>
</dbReference>
<evidence type="ECO:0000256" key="4">
    <source>
        <dbReference type="ARBA" id="ARBA00022692"/>
    </source>
</evidence>
<dbReference type="HOGENOM" id="CLU_015114_1_2_6"/>
<dbReference type="STRING" id="1255043.TVNIR_2337"/>
<dbReference type="EMBL" id="CP003989">
    <property type="protein sequence ID" value="AGA33980.1"/>
    <property type="molecule type" value="Genomic_DNA"/>
</dbReference>
<sequence length="313" mass="32594">MSWNQNAQGDAEMNDHHPSRAGMLSLGTLAVLLALAVFVAATGAIWPVLQVWLADLSTLQLGILASFVAGMFTAVGAIPVFFMRSVSREVEDSLMGFGAGVMLAATAFELVLPAAGIAEADFGSPWWAALVVGTGIALGGGFLLALHRLVPHEHFVTGPQSGADPQKIRRVWLFVFAIALHNLPEGLAVGVGFGGEELSDGVALAIGIGLQNIPEGLVVAIALLSLGYSRWTAFGVTLLTGLVQPVGGLIGAGAVTLMEMLLPWGLAFAAGAMLFVISHEIIPESHREGHEGKATFGVLLGFIVMLTIDLVLD</sequence>
<name>L0DYE7_THIND</name>
<dbReference type="PANTHER" id="PTHR11040">
    <property type="entry name" value="ZINC/IRON TRANSPORTER"/>
    <property type="match status" value="1"/>
</dbReference>
<dbReference type="GO" id="GO:0005886">
    <property type="term" value="C:plasma membrane"/>
    <property type="evidence" value="ECO:0007669"/>
    <property type="project" value="UniProtKB-SubCell"/>
</dbReference>
<keyword evidence="6 8" id="KW-1133">Transmembrane helix</keyword>
<keyword evidence="7 8" id="KW-0472">Membrane</keyword>
<dbReference type="Proteomes" id="UP000010809">
    <property type="component" value="Chromosome"/>
</dbReference>
<protein>
    <submittedName>
        <fullName evidence="9">Metal transporter, ZIP family</fullName>
    </submittedName>
</protein>
<feature type="transmembrane region" description="Helical" evidence="8">
    <location>
        <begin position="126"/>
        <end position="150"/>
    </location>
</feature>
<dbReference type="PATRIC" id="fig|1255043.3.peg.2359"/>
<feature type="transmembrane region" description="Helical" evidence="8">
    <location>
        <begin position="171"/>
        <end position="195"/>
    </location>
</feature>
<dbReference type="PANTHER" id="PTHR11040:SF211">
    <property type="entry name" value="ZINC TRANSPORTER ZIP11"/>
    <property type="match status" value="1"/>
</dbReference>
<keyword evidence="5" id="KW-0862">Zinc</keyword>
<feature type="transmembrane region" description="Helical" evidence="8">
    <location>
        <begin position="261"/>
        <end position="282"/>
    </location>
</feature>
<evidence type="ECO:0000256" key="8">
    <source>
        <dbReference type="SAM" id="Phobius"/>
    </source>
</evidence>
<feature type="transmembrane region" description="Helical" evidence="8">
    <location>
        <begin position="231"/>
        <end position="255"/>
    </location>
</feature>
<dbReference type="eggNOG" id="COG0428">
    <property type="taxonomic scope" value="Bacteria"/>
</dbReference>
<evidence type="ECO:0000256" key="3">
    <source>
        <dbReference type="ARBA" id="ARBA00022475"/>
    </source>
</evidence>
<evidence type="ECO:0000256" key="1">
    <source>
        <dbReference type="ARBA" id="ARBA00004651"/>
    </source>
</evidence>
<evidence type="ECO:0000256" key="7">
    <source>
        <dbReference type="ARBA" id="ARBA00023136"/>
    </source>
</evidence>
<comment type="subcellular location">
    <subcellularLocation>
        <location evidence="1">Cell membrane</location>
        <topology evidence="1">Multi-pass membrane protein</topology>
    </subcellularLocation>
</comment>
<keyword evidence="4 8" id="KW-0812">Transmembrane</keyword>
<organism evidence="9 10">
    <name type="scientific">Thioalkalivibrio nitratireducens (strain DSM 14787 / UNIQEM 213 / ALEN2)</name>
    <dbReference type="NCBI Taxonomy" id="1255043"/>
    <lineage>
        <taxon>Bacteria</taxon>
        <taxon>Pseudomonadati</taxon>
        <taxon>Pseudomonadota</taxon>
        <taxon>Gammaproteobacteria</taxon>
        <taxon>Chromatiales</taxon>
        <taxon>Ectothiorhodospiraceae</taxon>
        <taxon>Thioalkalivibrio</taxon>
    </lineage>
</organism>
<evidence type="ECO:0000313" key="9">
    <source>
        <dbReference type="EMBL" id="AGA33980.1"/>
    </source>
</evidence>
<gene>
    <name evidence="9" type="primary">gufA [H]</name>
    <name evidence="9" type="ordered locus">TVNIR_2337</name>
</gene>
<dbReference type="GO" id="GO:0005385">
    <property type="term" value="F:zinc ion transmembrane transporter activity"/>
    <property type="evidence" value="ECO:0007669"/>
    <property type="project" value="TreeGrafter"/>
</dbReference>